<dbReference type="CDD" id="cd14791">
    <property type="entry name" value="GH36"/>
    <property type="match status" value="1"/>
</dbReference>
<dbReference type="InterPro" id="IPR031704">
    <property type="entry name" value="Glyco_hydro_36_N"/>
</dbReference>
<sequence>MTSPRTAAPEAGTILLRRAGTDVVLTWSDHRIPAIAYWGPSFTHADAADIAAAAAAIATLPVKTTVDAVVPASLLPEHGTGWMGRPGLVGDREGRDWSTAFRLRALEATPARAALVARDETAALEVAIDVEIDEAGLLLLRAGVTNLGTAPYRVERLSLSVPVPADADELLDFTGLWARERVPRRGRIRDGIHLRENRGGRTGHESEFLTVVGRPGFDFRRGAVRGVHVGWSGNRAVAVERLVTGITTIAAGELLFPGEVVLGEGDRYDTPVVYASHGEGLDELAARFHARLRTRARHPRRPRPVTLNSWEAVYFAQDPAAMIALAEAGAAVGVERFVLDDGWFLGRRDAETSLGDWQVDPDVWPDGLGVLADHVHELGMEFGLWFEPEMISERSRLAAEHPEWILHVGDRLPPAARSQQVLDLTNPDAYGAIRDGVVALVEELSVDYIKWDHNRDLVEAGGADGRAATHGQTRAFYALIDELRERFPRLEIESCSSGGARIDMGVLERVDRVWPSDNLDPIERHRIHRYTGLLVPPEMMGAHIGATRTHSTGRTHELAFRALPALLGHFGAELDVRLLAEGERARPAGWIGLHRSLRALIHTGTTVNAEAHGGAVVLRGVVAPDRSRAVYTVAMLEVVASWPPGRIALPGLDPAARYRVRPLPGPDLLPRPPRVPAWWDGAELAHRGELLGALGVELPPLDPEQAFAIEVTAVD</sequence>
<dbReference type="GO" id="GO:0016052">
    <property type="term" value="P:carbohydrate catabolic process"/>
    <property type="evidence" value="ECO:0007669"/>
    <property type="project" value="InterPro"/>
</dbReference>
<dbReference type="Pfam" id="PF16874">
    <property type="entry name" value="Glyco_hydro_36C"/>
    <property type="match status" value="1"/>
</dbReference>
<dbReference type="InterPro" id="IPR031705">
    <property type="entry name" value="Glyco_hydro_36_C"/>
</dbReference>
<name>A0A1B9NAJ6_9MICO</name>
<dbReference type="GO" id="GO:0004557">
    <property type="term" value="F:alpha-galactosidase activity"/>
    <property type="evidence" value="ECO:0007669"/>
    <property type="project" value="UniProtKB-UniRule"/>
</dbReference>
<organism evidence="10 11">
    <name type="scientific">Microbacterium sediminis</name>
    <dbReference type="NCBI Taxonomy" id="904291"/>
    <lineage>
        <taxon>Bacteria</taxon>
        <taxon>Bacillati</taxon>
        <taxon>Actinomycetota</taxon>
        <taxon>Actinomycetes</taxon>
        <taxon>Micrococcales</taxon>
        <taxon>Microbacteriaceae</taxon>
        <taxon>Microbacterium</taxon>
    </lineage>
</organism>
<dbReference type="RefSeq" id="WP_067026623.1">
    <property type="nucleotide sequence ID" value="NZ_JRNY01000005.1"/>
</dbReference>
<comment type="similarity">
    <text evidence="5">Belongs to the glycosyl hydrolase.</text>
</comment>
<evidence type="ECO:0000256" key="6">
    <source>
        <dbReference type="PIRSR" id="PIRSR005536-1"/>
    </source>
</evidence>
<evidence type="ECO:0000256" key="7">
    <source>
        <dbReference type="PIRSR" id="PIRSR005536-2"/>
    </source>
</evidence>
<feature type="active site" description="Proton donor" evidence="6">
    <location>
        <position position="517"/>
    </location>
</feature>
<evidence type="ECO:0000259" key="9">
    <source>
        <dbReference type="Pfam" id="PF16875"/>
    </source>
</evidence>
<dbReference type="STRING" id="904291.A7J15_07715"/>
<evidence type="ECO:0000256" key="5">
    <source>
        <dbReference type="PIRNR" id="PIRNR005536"/>
    </source>
</evidence>
<dbReference type="EC" id="3.2.1.22" evidence="2 5"/>
<evidence type="ECO:0000256" key="4">
    <source>
        <dbReference type="ARBA" id="ARBA00023295"/>
    </source>
</evidence>
<evidence type="ECO:0000256" key="2">
    <source>
        <dbReference type="ARBA" id="ARBA00012755"/>
    </source>
</evidence>
<reference evidence="10 11" key="1">
    <citation type="submission" date="2016-05" db="EMBL/GenBank/DDBJ databases">
        <authorList>
            <person name="Lavstsen T."/>
            <person name="Jespersen J.S."/>
        </authorList>
    </citation>
    <scope>NUCLEOTIDE SEQUENCE [LARGE SCALE GENOMIC DNA]</scope>
    <source>
        <strain evidence="10 11">YLB-01</strain>
    </source>
</reference>
<dbReference type="SUPFAM" id="SSF51445">
    <property type="entry name" value="(Trans)glycosidases"/>
    <property type="match status" value="1"/>
</dbReference>
<dbReference type="InterPro" id="IPR000111">
    <property type="entry name" value="Glyco_hydro_27/36_CS"/>
</dbReference>
<feature type="binding site" evidence="7">
    <location>
        <position position="495"/>
    </location>
    <ligand>
        <name>substrate</name>
    </ligand>
</feature>
<dbReference type="PANTHER" id="PTHR43053">
    <property type="entry name" value="GLYCOSIDASE FAMILY 31"/>
    <property type="match status" value="1"/>
</dbReference>
<proteinExistence type="inferred from homology"/>
<gene>
    <name evidence="10" type="ORF">A7J15_07715</name>
</gene>
<dbReference type="Pfam" id="PF16875">
    <property type="entry name" value="Glyco_hydro_36N"/>
    <property type="match status" value="1"/>
</dbReference>
<evidence type="ECO:0000313" key="11">
    <source>
        <dbReference type="Proteomes" id="UP000093355"/>
    </source>
</evidence>
<evidence type="ECO:0000256" key="3">
    <source>
        <dbReference type="ARBA" id="ARBA00022801"/>
    </source>
</evidence>
<dbReference type="InterPro" id="IPR050985">
    <property type="entry name" value="Alpha-glycosidase_related"/>
</dbReference>
<keyword evidence="3 5" id="KW-0378">Hydrolase</keyword>
<feature type="binding site" evidence="7">
    <location>
        <position position="417"/>
    </location>
    <ligand>
        <name>substrate</name>
    </ligand>
</feature>
<dbReference type="Pfam" id="PF02065">
    <property type="entry name" value="Melibiase"/>
    <property type="match status" value="1"/>
</dbReference>
<dbReference type="PANTHER" id="PTHR43053:SF3">
    <property type="entry name" value="ALPHA-GALACTOSIDASE C-RELATED"/>
    <property type="match status" value="1"/>
</dbReference>
<dbReference type="Gene3D" id="3.20.20.70">
    <property type="entry name" value="Aldolase class I"/>
    <property type="match status" value="1"/>
</dbReference>
<feature type="binding site" evidence="7">
    <location>
        <begin position="340"/>
        <end position="341"/>
    </location>
    <ligand>
        <name>substrate</name>
    </ligand>
</feature>
<dbReference type="Gene3D" id="2.70.98.60">
    <property type="entry name" value="alpha-galactosidase from lactobacil brevis"/>
    <property type="match status" value="1"/>
</dbReference>
<evidence type="ECO:0000313" key="10">
    <source>
        <dbReference type="EMBL" id="OCG73554.1"/>
    </source>
</evidence>
<dbReference type="OrthoDB" id="9758822at2"/>
<keyword evidence="11" id="KW-1185">Reference proteome</keyword>
<dbReference type="InterPro" id="IPR017853">
    <property type="entry name" value="GH"/>
</dbReference>
<feature type="binding site" evidence="7">
    <location>
        <begin position="450"/>
        <end position="454"/>
    </location>
    <ligand>
        <name>substrate</name>
    </ligand>
</feature>
<dbReference type="PRINTS" id="PR00743">
    <property type="entry name" value="GLHYDRLASE36"/>
</dbReference>
<feature type="domain" description="Glycosyl hydrolase family 36 N-terminal" evidence="9">
    <location>
        <begin position="33"/>
        <end position="261"/>
    </location>
</feature>
<feature type="binding site" evidence="7">
    <location>
        <position position="517"/>
    </location>
    <ligand>
        <name>substrate</name>
    </ligand>
</feature>
<dbReference type="AlphaFoldDB" id="A0A1B9NAJ6"/>
<dbReference type="PIRSF" id="PIRSF005536">
    <property type="entry name" value="Agal"/>
    <property type="match status" value="1"/>
</dbReference>
<dbReference type="InterPro" id="IPR038417">
    <property type="entry name" value="Alpga-gal_N_sf"/>
</dbReference>
<protein>
    <recommendedName>
        <fullName evidence="2 5">Alpha-galactosidase</fullName>
        <ecNumber evidence="2 5">3.2.1.22</ecNumber>
    </recommendedName>
</protein>
<dbReference type="InterPro" id="IPR002252">
    <property type="entry name" value="Glyco_hydro_36"/>
</dbReference>
<dbReference type="InterPro" id="IPR013785">
    <property type="entry name" value="Aldolase_TIM"/>
</dbReference>
<dbReference type="EMBL" id="LXMD01000024">
    <property type="protein sequence ID" value="OCG73554.1"/>
    <property type="molecule type" value="Genomic_DNA"/>
</dbReference>
<evidence type="ECO:0000256" key="1">
    <source>
        <dbReference type="ARBA" id="ARBA00001255"/>
    </source>
</evidence>
<comment type="catalytic activity">
    <reaction evidence="1 5">
        <text>Hydrolysis of terminal, non-reducing alpha-D-galactose residues in alpha-D-galactosides, including galactose oligosaccharides, galactomannans and galactolipids.</text>
        <dbReference type="EC" id="3.2.1.22"/>
    </reaction>
</comment>
<feature type="domain" description="Glycosyl hydrolase family 36 C-terminal" evidence="8">
    <location>
        <begin position="621"/>
        <end position="701"/>
    </location>
</feature>
<dbReference type="FunFam" id="3.20.20.70:FF:000118">
    <property type="entry name" value="Alpha-galactosidase"/>
    <property type="match status" value="1"/>
</dbReference>
<keyword evidence="4 5" id="KW-0326">Glycosidase</keyword>
<dbReference type="Proteomes" id="UP000093355">
    <property type="component" value="Unassembled WGS sequence"/>
</dbReference>
<feature type="binding site" evidence="7">
    <location>
        <position position="177"/>
    </location>
    <ligand>
        <name>substrate</name>
    </ligand>
</feature>
<accession>A0A1B9NAJ6</accession>
<evidence type="ECO:0000259" key="8">
    <source>
        <dbReference type="Pfam" id="PF16874"/>
    </source>
</evidence>
<feature type="active site" description="Nucleophile" evidence="6">
    <location>
        <position position="452"/>
    </location>
</feature>
<comment type="caution">
    <text evidence="10">The sequence shown here is derived from an EMBL/GenBank/DDBJ whole genome shotgun (WGS) entry which is preliminary data.</text>
</comment>
<dbReference type="PROSITE" id="PS00512">
    <property type="entry name" value="ALPHA_GALACTOSIDASE"/>
    <property type="match status" value="1"/>
</dbReference>